<proteinExistence type="predicted"/>
<organism evidence="1 2">
    <name type="scientific">Nonomuraea soli</name>
    <dbReference type="NCBI Taxonomy" id="1032476"/>
    <lineage>
        <taxon>Bacteria</taxon>
        <taxon>Bacillati</taxon>
        <taxon>Actinomycetota</taxon>
        <taxon>Actinomycetes</taxon>
        <taxon>Streptosporangiales</taxon>
        <taxon>Streptosporangiaceae</taxon>
        <taxon>Nonomuraea</taxon>
    </lineage>
</organism>
<evidence type="ECO:0000313" key="2">
    <source>
        <dbReference type="Proteomes" id="UP000530928"/>
    </source>
</evidence>
<evidence type="ECO:0000313" key="1">
    <source>
        <dbReference type="EMBL" id="MBA2896413.1"/>
    </source>
</evidence>
<dbReference type="EMBL" id="JACDUR010000008">
    <property type="protein sequence ID" value="MBA2896413.1"/>
    <property type="molecule type" value="Genomic_DNA"/>
</dbReference>
<name>A0A7W0CSA7_9ACTN</name>
<sequence length="82" mass="9231">MTALLAWCLRLVEDFADDIIAAFNEYKFLSTRNQVSRLRTSRPVNPANRRAPTPFRSCCPTFWRTTAPVARHCPAAPPPTAV</sequence>
<dbReference type="Proteomes" id="UP000530928">
    <property type="component" value="Unassembled WGS sequence"/>
</dbReference>
<comment type="caution">
    <text evidence="1">The sequence shown here is derived from an EMBL/GenBank/DDBJ whole genome shotgun (WGS) entry which is preliminary data.</text>
</comment>
<dbReference type="AlphaFoldDB" id="A0A7W0CSA7"/>
<keyword evidence="2" id="KW-1185">Reference proteome</keyword>
<gene>
    <name evidence="1" type="ORF">HNR30_007804</name>
</gene>
<accession>A0A7W0CSA7</accession>
<reference evidence="1 2" key="1">
    <citation type="submission" date="2020-07" db="EMBL/GenBank/DDBJ databases">
        <title>Genomic Encyclopedia of Type Strains, Phase IV (KMG-IV): sequencing the most valuable type-strain genomes for metagenomic binning, comparative biology and taxonomic classification.</title>
        <authorList>
            <person name="Goeker M."/>
        </authorList>
    </citation>
    <scope>NUCLEOTIDE SEQUENCE [LARGE SCALE GENOMIC DNA]</scope>
    <source>
        <strain evidence="1 2">DSM 45533</strain>
    </source>
</reference>
<dbReference type="RefSeq" id="WP_181615091.1">
    <property type="nucleotide sequence ID" value="NZ_BAABAM010000007.1"/>
</dbReference>
<protein>
    <submittedName>
        <fullName evidence="1">Uncharacterized protein</fullName>
    </submittedName>
</protein>